<dbReference type="AlphaFoldDB" id="A0A2N9ATF1"/>
<organism evidence="2 3">
    <name type="scientific">Methylorubrum extorquens</name>
    <name type="common">Methylobacterium dichloromethanicum</name>
    <name type="synonym">Methylobacterium extorquens</name>
    <dbReference type="NCBI Taxonomy" id="408"/>
    <lineage>
        <taxon>Bacteria</taxon>
        <taxon>Pseudomonadati</taxon>
        <taxon>Pseudomonadota</taxon>
        <taxon>Alphaproteobacteria</taxon>
        <taxon>Hyphomicrobiales</taxon>
        <taxon>Methylobacteriaceae</taxon>
        <taxon>Methylorubrum</taxon>
    </lineage>
</organism>
<protein>
    <submittedName>
        <fullName evidence="2">Uncharacterized protein</fullName>
    </submittedName>
</protein>
<evidence type="ECO:0000313" key="2">
    <source>
        <dbReference type="EMBL" id="SOR30588.1"/>
    </source>
</evidence>
<evidence type="ECO:0000256" key="1">
    <source>
        <dbReference type="SAM" id="MobiDB-lite"/>
    </source>
</evidence>
<accession>A0A2N9ATF1</accession>
<name>A0A2N9ATF1_METEX</name>
<evidence type="ECO:0000313" key="3">
    <source>
        <dbReference type="Proteomes" id="UP000233769"/>
    </source>
</evidence>
<sequence length="146" mass="15935">MIQLDDGRALRDSRPMPTYEIILSTDISEGAMARAEACGPDDLMSLEDARWTPEIKGPFLPMFSAYQLRRAVESRALRGFRPGHGIFVTRRALKEWTETWHAPASPRGSSSTSTAASGPSTTGTTSDAHRTALAIAARLKRSSRST</sequence>
<feature type="compositionally biased region" description="Low complexity" evidence="1">
    <location>
        <begin position="102"/>
        <end position="126"/>
    </location>
</feature>
<gene>
    <name evidence="2" type="ORF">TK0001_3986</name>
</gene>
<dbReference type="EMBL" id="LT962688">
    <property type="protein sequence ID" value="SOR30588.1"/>
    <property type="molecule type" value="Genomic_DNA"/>
</dbReference>
<proteinExistence type="predicted"/>
<dbReference type="Proteomes" id="UP000233769">
    <property type="component" value="Chromosome tk0001"/>
</dbReference>
<feature type="region of interest" description="Disordered" evidence="1">
    <location>
        <begin position="98"/>
        <end position="131"/>
    </location>
</feature>
<reference evidence="3" key="1">
    <citation type="submission" date="2017-10" db="EMBL/GenBank/DDBJ databases">
        <authorList>
            <person name="Regsiter A."/>
            <person name="William W."/>
        </authorList>
    </citation>
    <scope>NUCLEOTIDE SEQUENCE [LARGE SCALE GENOMIC DNA]</scope>
</reference>